<evidence type="ECO:0000259" key="2">
    <source>
        <dbReference type="Pfam" id="PF07534"/>
    </source>
</evidence>
<gene>
    <name evidence="3" type="ORF">SEMRO_255_G100380.1</name>
</gene>
<accession>A0A9N8DPY3</accession>
<name>A0A9N8DPY3_9STRA</name>
<feature type="signal peptide" evidence="1">
    <location>
        <begin position="1"/>
        <end position="24"/>
    </location>
</feature>
<dbReference type="AlphaFoldDB" id="A0A9N8DPY3"/>
<feature type="domain" description="TLDc" evidence="2">
    <location>
        <begin position="144"/>
        <end position="245"/>
    </location>
</feature>
<dbReference type="InterPro" id="IPR006571">
    <property type="entry name" value="TLDc_dom"/>
</dbReference>
<dbReference type="EMBL" id="CAICTM010000254">
    <property type="protein sequence ID" value="CAB9506130.1"/>
    <property type="molecule type" value="Genomic_DNA"/>
</dbReference>
<keyword evidence="1" id="KW-0732">Signal</keyword>
<evidence type="ECO:0000256" key="1">
    <source>
        <dbReference type="SAM" id="SignalP"/>
    </source>
</evidence>
<organism evidence="3 4">
    <name type="scientific">Seminavis robusta</name>
    <dbReference type="NCBI Taxonomy" id="568900"/>
    <lineage>
        <taxon>Eukaryota</taxon>
        <taxon>Sar</taxon>
        <taxon>Stramenopiles</taxon>
        <taxon>Ochrophyta</taxon>
        <taxon>Bacillariophyta</taxon>
        <taxon>Bacillariophyceae</taxon>
        <taxon>Bacillariophycidae</taxon>
        <taxon>Naviculales</taxon>
        <taxon>Naviculaceae</taxon>
        <taxon>Seminavis</taxon>
    </lineage>
</organism>
<feature type="chain" id="PRO_5040315080" evidence="1">
    <location>
        <begin position="25"/>
        <end position="316"/>
    </location>
</feature>
<dbReference type="Proteomes" id="UP001153069">
    <property type="component" value="Unassembled WGS sequence"/>
</dbReference>
<sequence length="316" mass="33911">MVLLWKNALCVTTLVVASSGVVHSFSIPDAVSLVNSGSEGLMNIVSTAESPMEAVSMLPNSVKAAGVAAVALPVAPSVLQVAKSIQQLGKNDKKAKGSGKKQSYSSSNIVTYPEGQAATYEMNDNVVPFEFGDAAFVRPLLKSTQLETRPLQVVYDANRDGYDAKTFHSKVDGKGAAVVLAKVAGQWCGGYNPRGWASLGQARSSVAAFLFYKQPLKGWQKCRVSRTGSMACGNDLYDSGIFFGADSFIIPLRQPNPRQVTSRLGQYFEPCPDGKLTILPRPSLEYELQELKILTGVYAPDEIIPNSGGVLELGYY</sequence>
<protein>
    <submittedName>
        <fullName evidence="3">TLD</fullName>
    </submittedName>
</protein>
<keyword evidence="4" id="KW-1185">Reference proteome</keyword>
<comment type="caution">
    <text evidence="3">The sequence shown here is derived from an EMBL/GenBank/DDBJ whole genome shotgun (WGS) entry which is preliminary data.</text>
</comment>
<evidence type="ECO:0000313" key="4">
    <source>
        <dbReference type="Proteomes" id="UP001153069"/>
    </source>
</evidence>
<evidence type="ECO:0000313" key="3">
    <source>
        <dbReference type="EMBL" id="CAB9506130.1"/>
    </source>
</evidence>
<dbReference type="Pfam" id="PF07534">
    <property type="entry name" value="TLD"/>
    <property type="match status" value="1"/>
</dbReference>
<proteinExistence type="predicted"/>
<reference evidence="3" key="1">
    <citation type="submission" date="2020-06" db="EMBL/GenBank/DDBJ databases">
        <authorList>
            <consortium name="Plant Systems Biology data submission"/>
        </authorList>
    </citation>
    <scope>NUCLEOTIDE SEQUENCE</scope>
    <source>
        <strain evidence="3">D6</strain>
    </source>
</reference>
<dbReference type="OrthoDB" id="25620at2759"/>